<evidence type="ECO:0000313" key="2">
    <source>
        <dbReference type="Ensembl" id="ENSMUSP00000116289.2"/>
    </source>
</evidence>
<dbReference type="Antibodypedia" id="32831">
    <property type="antibodies" value="57 antibodies from 17 providers"/>
</dbReference>
<organism evidence="2 4">
    <name type="scientific">Mus musculus</name>
    <name type="common">Mouse</name>
    <dbReference type="NCBI Taxonomy" id="10090"/>
    <lineage>
        <taxon>Eukaryota</taxon>
        <taxon>Metazoa</taxon>
        <taxon>Chordata</taxon>
        <taxon>Craniata</taxon>
        <taxon>Vertebrata</taxon>
        <taxon>Euteleostomi</taxon>
        <taxon>Mammalia</taxon>
        <taxon>Eutheria</taxon>
        <taxon>Euarchontoglires</taxon>
        <taxon>Glires</taxon>
        <taxon>Rodentia</taxon>
        <taxon>Myomorpha</taxon>
        <taxon>Muroidea</taxon>
        <taxon>Muridae</taxon>
        <taxon>Murinae</taxon>
        <taxon>Mus</taxon>
        <taxon>Mus</taxon>
    </lineage>
</organism>
<reference evidence="2" key="3">
    <citation type="submission" date="2025-08" db="UniProtKB">
        <authorList>
            <consortium name="Ensembl"/>
        </authorList>
    </citation>
    <scope>IDENTIFICATION</scope>
    <source>
        <strain evidence="2">C57BL/6J</strain>
    </source>
</reference>
<name>D6RHR2_MOUSE</name>
<dbReference type="Bgee" id="ENSMUSG00000037138">
    <property type="expression patterns" value="Expressed in vas deferens and 251 other cell types or tissues"/>
</dbReference>
<evidence type="ECO:0000313" key="3">
    <source>
        <dbReference type="MGI" id="MGI:106927"/>
    </source>
</evidence>
<sequence length="53" mass="5885">MNRTGMRYGGKSEKEEVKKHSRTVAALTPVTRSSANPTRRTRGMNSPTGSRIH</sequence>
<dbReference type="Ensembl" id="ENSMUST00000134963.2">
    <property type="protein sequence ID" value="ENSMUSP00000116289.2"/>
    <property type="gene ID" value="ENSMUSG00000037138.19"/>
</dbReference>
<feature type="compositionally biased region" description="Polar residues" evidence="1">
    <location>
        <begin position="30"/>
        <end position="53"/>
    </location>
</feature>
<dbReference type="AGR" id="MGI:106927"/>
<evidence type="ECO:0000256" key="1">
    <source>
        <dbReference type="SAM" id="MobiDB-lite"/>
    </source>
</evidence>
<protein>
    <submittedName>
        <fullName evidence="2">AF4/FMR2 family, member 3</fullName>
    </submittedName>
</protein>
<dbReference type="MGI" id="MGI:106927">
    <property type="gene designation" value="Aff3"/>
</dbReference>
<reference evidence="2 4" key="2">
    <citation type="journal article" date="2011" name="PLoS Biol.">
        <title>Modernizing reference genome assemblies.</title>
        <authorList>
            <person name="Church D.M."/>
            <person name="Schneider V.A."/>
            <person name="Graves T."/>
            <person name="Auger K."/>
            <person name="Cunningham F."/>
            <person name="Bouk N."/>
            <person name="Chen H.C."/>
            <person name="Agarwala R."/>
            <person name="McLaren W.M."/>
            <person name="Ritchie G.R."/>
            <person name="Albracht D."/>
            <person name="Kremitzki M."/>
            <person name="Rock S."/>
            <person name="Kotkiewicz H."/>
            <person name="Kremitzki C."/>
            <person name="Wollam A."/>
            <person name="Trani L."/>
            <person name="Fulton L."/>
            <person name="Fulton R."/>
            <person name="Matthews L."/>
            <person name="Whitehead S."/>
            <person name="Chow W."/>
            <person name="Torrance J."/>
            <person name="Dunn M."/>
            <person name="Harden G."/>
            <person name="Threadgold G."/>
            <person name="Wood J."/>
            <person name="Collins J."/>
            <person name="Heath P."/>
            <person name="Griffiths G."/>
            <person name="Pelan S."/>
            <person name="Grafham D."/>
            <person name="Eichler E.E."/>
            <person name="Weinstock G."/>
            <person name="Mardis E.R."/>
            <person name="Wilson R.K."/>
            <person name="Howe K."/>
            <person name="Flicek P."/>
            <person name="Hubbard T."/>
        </authorList>
    </citation>
    <scope>NUCLEOTIDE SEQUENCE [LARGE SCALE GENOMIC DNA]</scope>
    <source>
        <strain evidence="2 4">C57BL/6J</strain>
    </source>
</reference>
<dbReference type="ExpressionAtlas" id="D6RHR2">
    <property type="expression patterns" value="baseline and differential"/>
</dbReference>
<feature type="region of interest" description="Disordered" evidence="1">
    <location>
        <begin position="1"/>
        <end position="53"/>
    </location>
</feature>
<proteinExistence type="predicted"/>
<reference evidence="2" key="4">
    <citation type="submission" date="2025-09" db="UniProtKB">
        <authorList>
            <consortium name="Ensembl"/>
        </authorList>
    </citation>
    <scope>IDENTIFICATION</scope>
    <source>
        <strain evidence="2">C57BL/6J</strain>
    </source>
</reference>
<keyword evidence="4" id="KW-1185">Reference proteome</keyword>
<evidence type="ECO:0000313" key="4">
    <source>
        <dbReference type="Proteomes" id="UP000000589"/>
    </source>
</evidence>
<dbReference type="Proteomes" id="UP000000589">
    <property type="component" value="Chromosome 1"/>
</dbReference>
<reference evidence="2 4" key="1">
    <citation type="journal article" date="2009" name="PLoS Biol.">
        <title>Lineage-specific biology revealed by a finished genome assembly of the mouse.</title>
        <authorList>
            <consortium name="Mouse Genome Sequencing Consortium"/>
            <person name="Church D.M."/>
            <person name="Goodstadt L."/>
            <person name="Hillier L.W."/>
            <person name="Zody M.C."/>
            <person name="Goldstein S."/>
            <person name="She X."/>
            <person name="Bult C.J."/>
            <person name="Agarwala R."/>
            <person name="Cherry J.L."/>
            <person name="DiCuccio M."/>
            <person name="Hlavina W."/>
            <person name="Kapustin Y."/>
            <person name="Meric P."/>
            <person name="Maglott D."/>
            <person name="Birtle Z."/>
            <person name="Marques A.C."/>
            <person name="Graves T."/>
            <person name="Zhou S."/>
            <person name="Teague B."/>
            <person name="Potamousis K."/>
            <person name="Churas C."/>
            <person name="Place M."/>
            <person name="Herschleb J."/>
            <person name="Runnheim R."/>
            <person name="Forrest D."/>
            <person name="Amos-Landgraf J."/>
            <person name="Schwartz D.C."/>
            <person name="Cheng Z."/>
            <person name="Lindblad-Toh K."/>
            <person name="Eichler E.E."/>
            <person name="Ponting C.P."/>
        </authorList>
    </citation>
    <scope>NUCLEOTIDE SEQUENCE [LARGE SCALE GENOMIC DNA]</scope>
    <source>
        <strain evidence="2 4">C57BL/6J</strain>
    </source>
</reference>
<gene>
    <name evidence="2 3" type="primary">Aff3</name>
</gene>
<accession>D6RHR2</accession>
<dbReference type="AlphaFoldDB" id="D6RHR2"/>
<dbReference type="HOGENOM" id="CLU_3068011_0_0_1"/>
<dbReference type="GeneTree" id="ENSGT00950000182974"/>
<dbReference type="VEuPathDB" id="HostDB:ENSMUSG00000037138"/>